<proteinExistence type="predicted"/>
<comment type="caution">
    <text evidence="1">The sequence shown here is derived from an EMBL/GenBank/DDBJ whole genome shotgun (WGS) entry which is preliminary data.</text>
</comment>
<dbReference type="OrthoDB" id="616263at2759"/>
<dbReference type="Proteomes" id="UP000499080">
    <property type="component" value="Unassembled WGS sequence"/>
</dbReference>
<dbReference type="GO" id="GO:0003676">
    <property type="term" value="F:nucleic acid binding"/>
    <property type="evidence" value="ECO:0007669"/>
    <property type="project" value="InterPro"/>
</dbReference>
<dbReference type="InterPro" id="IPR036397">
    <property type="entry name" value="RNaseH_sf"/>
</dbReference>
<dbReference type="EMBL" id="BGPR01192824">
    <property type="protein sequence ID" value="GBM96179.1"/>
    <property type="molecule type" value="Genomic_DNA"/>
</dbReference>
<reference evidence="1 2" key="1">
    <citation type="journal article" date="2019" name="Sci. Rep.">
        <title>Orb-weaving spider Araneus ventricosus genome elucidates the spidroin gene catalogue.</title>
        <authorList>
            <person name="Kono N."/>
            <person name="Nakamura H."/>
            <person name="Ohtoshi R."/>
            <person name="Moran D.A.P."/>
            <person name="Shinohara A."/>
            <person name="Yoshida Y."/>
            <person name="Fujiwara M."/>
            <person name="Mori M."/>
            <person name="Tomita M."/>
            <person name="Arakawa K."/>
        </authorList>
    </citation>
    <scope>NUCLEOTIDE SEQUENCE [LARGE SCALE GENOMIC DNA]</scope>
</reference>
<sequence length="122" mass="13799">MGQDRDCRPGDRISPIPGDECVLLCPLLCGVLHYRPRTKPLEAYCHACSLVISMSSFGIHLHPFPALKSALSGRHFRNNEEVRSAVKNLLRSLGNDFYQDGFLKLIYRYDKCINVGGEYVEK</sequence>
<name>A0A4Y2K2V2_ARAVE</name>
<accession>A0A4Y2K2V2</accession>
<keyword evidence="2" id="KW-1185">Reference proteome</keyword>
<gene>
    <name evidence="1" type="ORF">AVEN_249982_1</name>
</gene>
<evidence type="ECO:0000313" key="2">
    <source>
        <dbReference type="Proteomes" id="UP000499080"/>
    </source>
</evidence>
<dbReference type="AlphaFoldDB" id="A0A4Y2K2V2"/>
<dbReference type="Gene3D" id="3.30.420.10">
    <property type="entry name" value="Ribonuclease H-like superfamily/Ribonuclease H"/>
    <property type="match status" value="1"/>
</dbReference>
<evidence type="ECO:0000313" key="1">
    <source>
        <dbReference type="EMBL" id="GBM96179.1"/>
    </source>
</evidence>
<organism evidence="1 2">
    <name type="scientific">Araneus ventricosus</name>
    <name type="common">Orbweaver spider</name>
    <name type="synonym">Epeira ventricosa</name>
    <dbReference type="NCBI Taxonomy" id="182803"/>
    <lineage>
        <taxon>Eukaryota</taxon>
        <taxon>Metazoa</taxon>
        <taxon>Ecdysozoa</taxon>
        <taxon>Arthropoda</taxon>
        <taxon>Chelicerata</taxon>
        <taxon>Arachnida</taxon>
        <taxon>Araneae</taxon>
        <taxon>Araneomorphae</taxon>
        <taxon>Entelegynae</taxon>
        <taxon>Araneoidea</taxon>
        <taxon>Araneidae</taxon>
        <taxon>Araneus</taxon>
    </lineage>
</organism>
<protein>
    <submittedName>
        <fullName evidence="1">Uncharacterized protein</fullName>
    </submittedName>
</protein>